<accession>A0A2K8MEG6</accession>
<proteinExistence type="predicted"/>
<evidence type="ECO:0000313" key="2">
    <source>
        <dbReference type="Proteomes" id="UP000229081"/>
    </source>
</evidence>
<dbReference type="GO" id="GO:0016829">
    <property type="term" value="F:lyase activity"/>
    <property type="evidence" value="ECO:0007669"/>
    <property type="project" value="UniProtKB-KW"/>
</dbReference>
<dbReference type="RefSeq" id="WP_100282099.1">
    <property type="nucleotide sequence ID" value="NZ_CP024923.1"/>
</dbReference>
<dbReference type="InterPro" id="IPR011989">
    <property type="entry name" value="ARM-like"/>
</dbReference>
<dbReference type="OrthoDB" id="7193445at2"/>
<dbReference type="Pfam" id="PF13646">
    <property type="entry name" value="HEAT_2"/>
    <property type="match status" value="1"/>
</dbReference>
<dbReference type="KEGG" id="sphc:CVN68_10125"/>
<name>A0A2K8MEG6_9SPHN</name>
<dbReference type="InterPro" id="IPR016024">
    <property type="entry name" value="ARM-type_fold"/>
</dbReference>
<dbReference type="AlphaFoldDB" id="A0A2K8MEG6"/>
<keyword evidence="1" id="KW-0456">Lyase</keyword>
<dbReference type="Gene3D" id="1.25.10.10">
    <property type="entry name" value="Leucine-rich Repeat Variant"/>
    <property type="match status" value="1"/>
</dbReference>
<sequence length="154" mass="16863">MGEGYEPPSDFLKAIMRDEVPFIGSLGDANVARLIQMTRDPDRANRDWATLLLAQLERDTEEVRQALFAAAADEDAYVRGEAILGIAEREPSLALPLILTALQEETVCLQIFEAAAVVAHPSLIDSLRDFTDGEDHIDQLARDALAACEEGRAI</sequence>
<evidence type="ECO:0000313" key="1">
    <source>
        <dbReference type="EMBL" id="ATY32290.1"/>
    </source>
</evidence>
<organism evidence="1 2">
    <name type="scientific">Sphingomonas psychrotolerans</name>
    <dbReference type="NCBI Taxonomy" id="1327635"/>
    <lineage>
        <taxon>Bacteria</taxon>
        <taxon>Pseudomonadati</taxon>
        <taxon>Pseudomonadota</taxon>
        <taxon>Alphaproteobacteria</taxon>
        <taxon>Sphingomonadales</taxon>
        <taxon>Sphingomonadaceae</taxon>
        <taxon>Sphingomonas</taxon>
    </lineage>
</organism>
<gene>
    <name evidence="1" type="ORF">CVN68_10125</name>
</gene>
<dbReference type="Proteomes" id="UP000229081">
    <property type="component" value="Chromosome"/>
</dbReference>
<protein>
    <submittedName>
        <fullName evidence="1">Lyase</fullName>
    </submittedName>
</protein>
<dbReference type="EMBL" id="CP024923">
    <property type="protein sequence ID" value="ATY32290.1"/>
    <property type="molecule type" value="Genomic_DNA"/>
</dbReference>
<reference evidence="1 2" key="1">
    <citation type="submission" date="2017-11" db="EMBL/GenBank/DDBJ databases">
        <title>Complete genome sequence of Sphingomonas sp. Strain Cra20, a psychrotolerant potential plant growth promoting rhizobacteria.</title>
        <authorList>
            <person name="Luo Y."/>
        </authorList>
    </citation>
    <scope>NUCLEOTIDE SEQUENCE [LARGE SCALE GENOMIC DNA]</scope>
    <source>
        <strain evidence="1 2">Cra20</strain>
    </source>
</reference>
<dbReference type="SUPFAM" id="SSF48371">
    <property type="entry name" value="ARM repeat"/>
    <property type="match status" value="1"/>
</dbReference>
<keyword evidence="2" id="KW-1185">Reference proteome</keyword>